<keyword evidence="3" id="KW-1185">Reference proteome</keyword>
<protein>
    <submittedName>
        <fullName evidence="2">Cupin domain-containing protein</fullName>
    </submittedName>
</protein>
<dbReference type="Gene3D" id="2.60.120.10">
    <property type="entry name" value="Jelly Rolls"/>
    <property type="match status" value="2"/>
</dbReference>
<dbReference type="InterPro" id="IPR013096">
    <property type="entry name" value="Cupin_2"/>
</dbReference>
<proteinExistence type="predicted"/>
<dbReference type="SUPFAM" id="SSF54593">
    <property type="entry name" value="Glyoxalase/Bleomycin resistance protein/Dihydroxybiphenyl dioxygenase"/>
    <property type="match status" value="1"/>
</dbReference>
<dbReference type="InterPro" id="IPR029068">
    <property type="entry name" value="Glyas_Bleomycin-R_OHBP_Dase"/>
</dbReference>
<reference evidence="2 3" key="1">
    <citation type="journal article" date="2017" name="Int. J. Syst. Evol. Microbiol.">
        <title>Oleiagrimonas citrea sp. nov., a marine bacterium isolated from tidal flat sediment and emended description of the genus Oleiagrimonas Fang et al. 2015 and Oleiagrimonas soli.</title>
        <authorList>
            <person name="Yang S.H."/>
            <person name="Seo H.S."/>
            <person name="Seong C.N."/>
            <person name="Kwon K.K."/>
        </authorList>
    </citation>
    <scope>NUCLEOTIDE SEQUENCE [LARGE SCALE GENOMIC DNA]</scope>
    <source>
        <strain evidence="2 3">MEBiC09124</strain>
    </source>
</reference>
<organism evidence="2 3">
    <name type="scientific">Oleiagrimonas citrea</name>
    <dbReference type="NCBI Taxonomy" id="1665687"/>
    <lineage>
        <taxon>Bacteria</taxon>
        <taxon>Pseudomonadati</taxon>
        <taxon>Pseudomonadota</taxon>
        <taxon>Gammaproteobacteria</taxon>
        <taxon>Lysobacterales</taxon>
        <taxon>Rhodanobacteraceae</taxon>
        <taxon>Oleiagrimonas</taxon>
    </lineage>
</organism>
<dbReference type="AlphaFoldDB" id="A0A846ZN38"/>
<comment type="caution">
    <text evidence="2">The sequence shown here is derived from an EMBL/GenBank/DDBJ whole genome shotgun (WGS) entry which is preliminary data.</text>
</comment>
<dbReference type="CDD" id="cd06587">
    <property type="entry name" value="VOC"/>
    <property type="match status" value="1"/>
</dbReference>
<dbReference type="RefSeq" id="WP_168609215.1">
    <property type="nucleotide sequence ID" value="NZ_JAAZQD010000003.1"/>
</dbReference>
<dbReference type="EMBL" id="JAAZQD010000003">
    <property type="protein sequence ID" value="NKZ39117.1"/>
    <property type="molecule type" value="Genomic_DNA"/>
</dbReference>
<name>A0A846ZN38_9GAMM</name>
<dbReference type="SUPFAM" id="SSF51182">
    <property type="entry name" value="RmlC-like cupins"/>
    <property type="match status" value="1"/>
</dbReference>
<dbReference type="Proteomes" id="UP000541636">
    <property type="component" value="Unassembled WGS sequence"/>
</dbReference>
<dbReference type="Pfam" id="PF07883">
    <property type="entry name" value="Cupin_2"/>
    <property type="match status" value="1"/>
</dbReference>
<feature type="domain" description="Cupin type-2" evidence="1">
    <location>
        <begin position="114"/>
        <end position="174"/>
    </location>
</feature>
<dbReference type="InterPro" id="IPR011051">
    <property type="entry name" value="RmlC_Cupin_sf"/>
</dbReference>
<sequence length="332" mass="36271">MTDPQPATPLRVTISCADLDASLACYTDELGFRLDMIMPADAPRMAELSGYGLSLGLRRVEHAAHPDDAEGGAETIPAERDAVASTDWIVGRAGMQYRDLIPGRWDGRVIASHIRIPEGGPVPDYVHYHRVGFQMIFCRRGWVRVVYEDQGPPFVMQAGDCVLQPPTIRHRVLEASPGLEVVEVGCPAEHETWRDHALTLPTSERRPQRLFGGQRFVRAVATEAHWQAASASHCLYRDTGIAEATDGVADVRVLRANSEQACSAPAWLPEGGARFVFVLRGRLRIHGVDGALRELSADGACLLVGTDASKFEAVDADTEWLDVCLSPQALQS</sequence>
<accession>A0A846ZN38</accession>
<dbReference type="InterPro" id="IPR014710">
    <property type="entry name" value="RmlC-like_jellyroll"/>
</dbReference>
<evidence type="ECO:0000259" key="1">
    <source>
        <dbReference type="Pfam" id="PF07883"/>
    </source>
</evidence>
<dbReference type="CDD" id="cd06980">
    <property type="entry name" value="cupin_bxe_c0505"/>
    <property type="match status" value="1"/>
</dbReference>
<evidence type="ECO:0000313" key="2">
    <source>
        <dbReference type="EMBL" id="NKZ39117.1"/>
    </source>
</evidence>
<evidence type="ECO:0000313" key="3">
    <source>
        <dbReference type="Proteomes" id="UP000541636"/>
    </source>
</evidence>
<gene>
    <name evidence="2" type="ORF">HF690_09155</name>
</gene>